<organism evidence="3 4">
    <name type="scientific">Tritrichomonas foetus</name>
    <dbReference type="NCBI Taxonomy" id="1144522"/>
    <lineage>
        <taxon>Eukaryota</taxon>
        <taxon>Metamonada</taxon>
        <taxon>Parabasalia</taxon>
        <taxon>Tritrichomonadida</taxon>
        <taxon>Tritrichomonadidae</taxon>
        <taxon>Tritrichomonas</taxon>
    </lineage>
</organism>
<feature type="transmembrane region" description="Helical" evidence="2">
    <location>
        <begin position="194"/>
        <end position="213"/>
    </location>
</feature>
<evidence type="ECO:0000256" key="2">
    <source>
        <dbReference type="SAM" id="Phobius"/>
    </source>
</evidence>
<comment type="caution">
    <text evidence="3">The sequence shown here is derived from an EMBL/GenBank/DDBJ whole genome shotgun (WGS) entry which is preliminary data.</text>
</comment>
<dbReference type="EMBL" id="MLAK01001225">
    <property type="protein sequence ID" value="OHS95748.1"/>
    <property type="molecule type" value="Genomic_DNA"/>
</dbReference>
<dbReference type="GeneID" id="94846568"/>
<gene>
    <name evidence="3" type="ORF">TRFO_38136</name>
</gene>
<feature type="compositionally biased region" description="Polar residues" evidence="1">
    <location>
        <begin position="1"/>
        <end position="19"/>
    </location>
</feature>
<name>A0A1J4JER3_9EUKA</name>
<protein>
    <submittedName>
        <fullName evidence="3">Uncharacterized protein</fullName>
    </submittedName>
</protein>
<dbReference type="RefSeq" id="XP_068348885.1">
    <property type="nucleotide sequence ID" value="XM_068511864.1"/>
</dbReference>
<evidence type="ECO:0000313" key="3">
    <source>
        <dbReference type="EMBL" id="OHS95748.1"/>
    </source>
</evidence>
<dbReference type="Proteomes" id="UP000179807">
    <property type="component" value="Unassembled WGS sequence"/>
</dbReference>
<feature type="region of interest" description="Disordered" evidence="1">
    <location>
        <begin position="1"/>
        <end position="36"/>
    </location>
</feature>
<reference evidence="3" key="1">
    <citation type="submission" date="2016-10" db="EMBL/GenBank/DDBJ databases">
        <authorList>
            <person name="Benchimol M."/>
            <person name="Almeida L.G."/>
            <person name="Vasconcelos A.T."/>
            <person name="Perreira-Neves A."/>
            <person name="Rosa I.A."/>
            <person name="Tasca T."/>
            <person name="Bogo M.R."/>
            <person name="de Souza W."/>
        </authorList>
    </citation>
    <scope>NUCLEOTIDE SEQUENCE [LARGE SCALE GENOMIC DNA]</scope>
    <source>
        <strain evidence="3">K</strain>
    </source>
</reference>
<dbReference type="VEuPathDB" id="TrichDB:TRFO_38136"/>
<evidence type="ECO:0000256" key="1">
    <source>
        <dbReference type="SAM" id="MobiDB-lite"/>
    </source>
</evidence>
<dbReference type="AlphaFoldDB" id="A0A1J4JER3"/>
<keyword evidence="2" id="KW-0812">Transmembrane</keyword>
<accession>A0A1J4JER3</accession>
<feature type="transmembrane region" description="Helical" evidence="2">
    <location>
        <begin position="62"/>
        <end position="81"/>
    </location>
</feature>
<keyword evidence="4" id="KW-1185">Reference proteome</keyword>
<keyword evidence="2" id="KW-1133">Transmembrane helix</keyword>
<evidence type="ECO:0000313" key="4">
    <source>
        <dbReference type="Proteomes" id="UP000179807"/>
    </source>
</evidence>
<proteinExistence type="predicted"/>
<sequence>MKASSLFDSTESSAANSAKSSREGTPIPTTPRPTVLTPSSAIKNSFKYKRLPCWKRVLISNWFYYISTFTTFLLLLTLMHYHLKVEYCEKPNIIDCQPCPPNFVCHGTTKYCPSGKPVSGICVKPGTEEQVALKLKRNILPFLENFTTIQQIKEHELFRDQPTETLKIAVRLCGYTVTEDGRIILLFNESIEKTIVFVSFVVSMGFTLASFFVRHMAGL</sequence>
<keyword evidence="2" id="KW-0472">Membrane</keyword>